<dbReference type="GO" id="GO:0006508">
    <property type="term" value="P:proteolysis"/>
    <property type="evidence" value="ECO:0007669"/>
    <property type="project" value="UniProtKB-KW"/>
</dbReference>
<protein>
    <submittedName>
        <fullName evidence="7">DNA repair protein</fullName>
    </submittedName>
</protein>
<keyword evidence="2" id="KW-0479">Metal-binding</keyword>
<dbReference type="AlphaFoldDB" id="A0A554VCG9"/>
<dbReference type="PROSITE" id="PS01302">
    <property type="entry name" value="UPF0758"/>
    <property type="match status" value="1"/>
</dbReference>
<dbReference type="Proteomes" id="UP000318833">
    <property type="component" value="Unassembled WGS sequence"/>
</dbReference>
<evidence type="ECO:0000313" key="8">
    <source>
        <dbReference type="Proteomes" id="UP000318833"/>
    </source>
</evidence>
<dbReference type="InterPro" id="IPR025657">
    <property type="entry name" value="RadC_JAB"/>
</dbReference>
<dbReference type="RefSeq" id="WP_143918575.1">
    <property type="nucleotide sequence ID" value="NZ_CANMXV010000057.1"/>
</dbReference>
<dbReference type="PROSITE" id="PS50249">
    <property type="entry name" value="MPN"/>
    <property type="match status" value="1"/>
</dbReference>
<dbReference type="CDD" id="cd08071">
    <property type="entry name" value="MPN_DUF2466"/>
    <property type="match status" value="1"/>
</dbReference>
<dbReference type="PANTHER" id="PTHR30471">
    <property type="entry name" value="DNA REPAIR PROTEIN RADC"/>
    <property type="match status" value="1"/>
</dbReference>
<keyword evidence="4" id="KW-0862">Zinc</keyword>
<feature type="domain" description="MPN" evidence="6">
    <location>
        <begin position="29"/>
        <end position="154"/>
    </location>
</feature>
<gene>
    <name evidence="7" type="ORF">FOF46_26595</name>
</gene>
<keyword evidence="8" id="KW-1185">Reference proteome</keyword>
<keyword evidence="3" id="KW-0378">Hydrolase</keyword>
<evidence type="ECO:0000256" key="1">
    <source>
        <dbReference type="ARBA" id="ARBA00022670"/>
    </source>
</evidence>
<evidence type="ECO:0000256" key="4">
    <source>
        <dbReference type="ARBA" id="ARBA00022833"/>
    </source>
</evidence>
<dbReference type="GO" id="GO:0046872">
    <property type="term" value="F:metal ion binding"/>
    <property type="evidence" value="ECO:0007669"/>
    <property type="project" value="UniProtKB-KW"/>
</dbReference>
<dbReference type="GO" id="GO:0008237">
    <property type="term" value="F:metallopeptidase activity"/>
    <property type="evidence" value="ECO:0007669"/>
    <property type="project" value="UniProtKB-KW"/>
</dbReference>
<evidence type="ECO:0000256" key="2">
    <source>
        <dbReference type="ARBA" id="ARBA00022723"/>
    </source>
</evidence>
<dbReference type="PANTHER" id="PTHR30471:SF3">
    <property type="entry name" value="UPF0758 PROTEIN YEES-RELATED"/>
    <property type="match status" value="1"/>
</dbReference>
<dbReference type="OrthoDB" id="9804482at2"/>
<accession>A0A554VCG9</accession>
<keyword evidence="5" id="KW-0482">Metalloprotease</keyword>
<dbReference type="Gene3D" id="3.40.140.10">
    <property type="entry name" value="Cytidine Deaminase, domain 2"/>
    <property type="match status" value="1"/>
</dbReference>
<evidence type="ECO:0000256" key="5">
    <source>
        <dbReference type="ARBA" id="ARBA00023049"/>
    </source>
</evidence>
<reference evidence="7 8" key="1">
    <citation type="submission" date="2019-07" db="EMBL/GenBank/DDBJ databases">
        <title>The draft genome sequence of Aquimarina algiphila M91.</title>
        <authorList>
            <person name="Meng X."/>
        </authorList>
    </citation>
    <scope>NUCLEOTIDE SEQUENCE [LARGE SCALE GENOMIC DNA]</scope>
    <source>
        <strain evidence="7 8">M91</strain>
    </source>
</reference>
<dbReference type="InterPro" id="IPR001405">
    <property type="entry name" value="UPF0758"/>
</dbReference>
<dbReference type="EMBL" id="VLNR01000082">
    <property type="protein sequence ID" value="TSE04398.1"/>
    <property type="molecule type" value="Genomic_DNA"/>
</dbReference>
<name>A0A554VCG9_9FLAO</name>
<dbReference type="Pfam" id="PF04002">
    <property type="entry name" value="RadC"/>
    <property type="match status" value="1"/>
</dbReference>
<evidence type="ECO:0000256" key="3">
    <source>
        <dbReference type="ARBA" id="ARBA00022801"/>
    </source>
</evidence>
<sequence length="154" mass="17107">MKTNKTNLSVVSEVKLSYINRVKANDRIKIGWSKDAYRLFKESWDHGTIDAFETFKALYVNGANQVLGIITISTGGIRYALADPAKVFCTAIKLHASGIILCHNHPSGTLKPSEQDKQLTERMKHAGEVLGITILDHMIITREGYYSLADEGVL</sequence>
<proteinExistence type="predicted"/>
<comment type="caution">
    <text evidence="7">The sequence shown here is derived from an EMBL/GenBank/DDBJ whole genome shotgun (WGS) entry which is preliminary data.</text>
</comment>
<organism evidence="7 8">
    <name type="scientific">Aquimarina algiphila</name>
    <dbReference type="NCBI Taxonomy" id="2047982"/>
    <lineage>
        <taxon>Bacteria</taxon>
        <taxon>Pseudomonadati</taxon>
        <taxon>Bacteroidota</taxon>
        <taxon>Flavobacteriia</taxon>
        <taxon>Flavobacteriales</taxon>
        <taxon>Flavobacteriaceae</taxon>
        <taxon>Aquimarina</taxon>
    </lineage>
</organism>
<dbReference type="InterPro" id="IPR020891">
    <property type="entry name" value="UPF0758_CS"/>
</dbReference>
<dbReference type="InterPro" id="IPR037518">
    <property type="entry name" value="MPN"/>
</dbReference>
<evidence type="ECO:0000313" key="7">
    <source>
        <dbReference type="EMBL" id="TSE04398.1"/>
    </source>
</evidence>
<evidence type="ECO:0000259" key="6">
    <source>
        <dbReference type="PROSITE" id="PS50249"/>
    </source>
</evidence>
<keyword evidence="1" id="KW-0645">Protease</keyword>